<organism evidence="2 3">
    <name type="scientific">Williamsia deligens</name>
    <dbReference type="NCBI Taxonomy" id="321325"/>
    <lineage>
        <taxon>Bacteria</taxon>
        <taxon>Bacillati</taxon>
        <taxon>Actinomycetota</taxon>
        <taxon>Actinomycetes</taxon>
        <taxon>Mycobacteriales</taxon>
        <taxon>Nocardiaceae</taxon>
        <taxon>Williamsia</taxon>
    </lineage>
</organism>
<evidence type="ECO:0000313" key="2">
    <source>
        <dbReference type="EMBL" id="MFD0925324.1"/>
    </source>
</evidence>
<comment type="caution">
    <text evidence="2">The sequence shown here is derived from an EMBL/GenBank/DDBJ whole genome shotgun (WGS) entry which is preliminary data.</text>
</comment>
<sequence>MRMPFRSFIAATAVVAAAVTGGVVASGPAGAAPPPRDLPRFTVLGDNYGMFGDHDFCRGSVNVRLTSPKRSVTRATITSNGFTGDGPGWAKNPRCRVLIGLNFTSASAYAKEILVPASFGRAPGEKVVRDVVTGSGLVLFGANAYSTNTPVRLPQAYGTNWYILVP</sequence>
<feature type="signal peptide" evidence="1">
    <location>
        <begin position="1"/>
        <end position="31"/>
    </location>
</feature>
<reference evidence="3" key="1">
    <citation type="journal article" date="2019" name="Int. J. Syst. Evol. Microbiol.">
        <title>The Global Catalogue of Microorganisms (GCM) 10K type strain sequencing project: providing services to taxonomists for standard genome sequencing and annotation.</title>
        <authorList>
            <consortium name="The Broad Institute Genomics Platform"/>
            <consortium name="The Broad Institute Genome Sequencing Center for Infectious Disease"/>
            <person name="Wu L."/>
            <person name="Ma J."/>
        </authorList>
    </citation>
    <scope>NUCLEOTIDE SEQUENCE [LARGE SCALE GENOMIC DNA]</scope>
    <source>
        <strain evidence="3">CCUG 50873</strain>
    </source>
</reference>
<dbReference type="Proteomes" id="UP001597068">
    <property type="component" value="Unassembled WGS sequence"/>
</dbReference>
<evidence type="ECO:0000256" key="1">
    <source>
        <dbReference type="SAM" id="SignalP"/>
    </source>
</evidence>
<protein>
    <submittedName>
        <fullName evidence="2">Enoyl-CoA hydratase</fullName>
    </submittedName>
</protein>
<accession>A0ABW3G531</accession>
<feature type="chain" id="PRO_5047541073" evidence="1">
    <location>
        <begin position="32"/>
        <end position="166"/>
    </location>
</feature>
<name>A0ABW3G531_9NOCA</name>
<gene>
    <name evidence="2" type="ORF">ACFQ04_06190</name>
</gene>
<keyword evidence="1" id="KW-0732">Signal</keyword>
<keyword evidence="3" id="KW-1185">Reference proteome</keyword>
<evidence type="ECO:0000313" key="3">
    <source>
        <dbReference type="Proteomes" id="UP001597068"/>
    </source>
</evidence>
<proteinExistence type="predicted"/>
<dbReference type="EMBL" id="JBHTIL010000001">
    <property type="protein sequence ID" value="MFD0925324.1"/>
    <property type="molecule type" value="Genomic_DNA"/>
</dbReference>
<dbReference type="RefSeq" id="WP_253646716.1">
    <property type="nucleotide sequence ID" value="NZ_BAAAMO010000002.1"/>
</dbReference>